<dbReference type="InterPro" id="IPR020841">
    <property type="entry name" value="PKS_Beta-ketoAc_synthase_dom"/>
</dbReference>
<dbReference type="InterPro" id="IPR016036">
    <property type="entry name" value="Malonyl_transacylase_ACP-bd"/>
</dbReference>
<evidence type="ECO:0000256" key="4">
    <source>
        <dbReference type="ARBA" id="ARBA00022553"/>
    </source>
</evidence>
<dbReference type="Pfam" id="PF08659">
    <property type="entry name" value="KR"/>
    <property type="match status" value="2"/>
</dbReference>
<dbReference type="GO" id="GO:0031177">
    <property type="term" value="F:phosphopantetheine binding"/>
    <property type="evidence" value="ECO:0007669"/>
    <property type="project" value="InterPro"/>
</dbReference>
<dbReference type="OrthoDB" id="5476359at2"/>
<dbReference type="SMART" id="SM00825">
    <property type="entry name" value="PKS_KS"/>
    <property type="match status" value="2"/>
</dbReference>
<evidence type="ECO:0000259" key="12">
    <source>
        <dbReference type="PROSITE" id="PS52004"/>
    </source>
</evidence>
<keyword evidence="5" id="KW-0808">Transferase</keyword>
<evidence type="ECO:0000256" key="3">
    <source>
        <dbReference type="ARBA" id="ARBA00022450"/>
    </source>
</evidence>
<feature type="domain" description="Ketosynthase family 3 (KS3)" evidence="12">
    <location>
        <begin position="33"/>
        <end position="459"/>
    </location>
</feature>
<dbReference type="Pfam" id="PF21089">
    <property type="entry name" value="PKS_DH_N"/>
    <property type="match status" value="2"/>
</dbReference>
<keyword evidence="4" id="KW-0597">Phosphoprotein</keyword>
<dbReference type="Pfam" id="PF14765">
    <property type="entry name" value="PS-DH"/>
    <property type="match status" value="2"/>
</dbReference>
<dbReference type="Pfam" id="PF00698">
    <property type="entry name" value="Acyl_transf_1"/>
    <property type="match status" value="2"/>
</dbReference>
<dbReference type="SUPFAM" id="SSF47336">
    <property type="entry name" value="ACP-like"/>
    <property type="match status" value="2"/>
</dbReference>
<feature type="domain" description="Carrier" evidence="11">
    <location>
        <begin position="1704"/>
        <end position="1779"/>
    </location>
</feature>
<dbReference type="PANTHER" id="PTHR43775:SF51">
    <property type="entry name" value="INACTIVE PHENOLPHTHIOCEROL SYNTHESIS POLYKETIDE SYNTHASE TYPE I PKS1-RELATED"/>
    <property type="match status" value="1"/>
</dbReference>
<dbReference type="InterPro" id="IPR009081">
    <property type="entry name" value="PP-bd_ACP"/>
</dbReference>
<dbReference type="PATRIC" id="fig|299146.4.peg.1845"/>
<keyword evidence="7" id="KW-0511">Multifunctional enzyme</keyword>
<dbReference type="InterPro" id="IPR042104">
    <property type="entry name" value="PKS_dehydratase_sf"/>
</dbReference>
<dbReference type="Pfam" id="PF08990">
    <property type="entry name" value="Docking"/>
    <property type="match status" value="1"/>
</dbReference>
<dbReference type="InterPro" id="IPR057326">
    <property type="entry name" value="KR_dom"/>
</dbReference>
<dbReference type="EMBL" id="LT594324">
    <property type="protein sequence ID" value="SBT43423.1"/>
    <property type="molecule type" value="Genomic_DNA"/>
</dbReference>
<dbReference type="Pfam" id="PF00550">
    <property type="entry name" value="PP-binding"/>
    <property type="match status" value="2"/>
</dbReference>
<dbReference type="SMART" id="SM00823">
    <property type="entry name" value="PKS_PP"/>
    <property type="match status" value="2"/>
</dbReference>
<evidence type="ECO:0000256" key="10">
    <source>
        <dbReference type="SAM" id="MobiDB-lite"/>
    </source>
</evidence>
<dbReference type="GO" id="GO:0006633">
    <property type="term" value="P:fatty acid biosynthetic process"/>
    <property type="evidence" value="ECO:0007669"/>
    <property type="project" value="InterPro"/>
</dbReference>
<dbReference type="CDD" id="cd08956">
    <property type="entry name" value="KR_3_FAS_SDR_x"/>
    <property type="match status" value="1"/>
</dbReference>
<dbReference type="GO" id="GO:0004315">
    <property type="term" value="F:3-oxoacyl-[acyl-carrier-protein] synthase activity"/>
    <property type="evidence" value="ECO:0007669"/>
    <property type="project" value="InterPro"/>
</dbReference>
<dbReference type="InterPro" id="IPR001227">
    <property type="entry name" value="Ac_transferase_dom_sf"/>
</dbReference>
<dbReference type="Gene3D" id="3.40.50.720">
    <property type="entry name" value="NAD(P)-binding Rossmann-like Domain"/>
    <property type="match status" value="2"/>
</dbReference>
<dbReference type="Gene3D" id="3.40.47.10">
    <property type="match status" value="2"/>
</dbReference>
<dbReference type="SUPFAM" id="SSF51735">
    <property type="entry name" value="NAD(P)-binding Rossmann-fold domains"/>
    <property type="match status" value="4"/>
</dbReference>
<evidence type="ECO:0000259" key="13">
    <source>
        <dbReference type="PROSITE" id="PS52019"/>
    </source>
</evidence>
<feature type="domain" description="PKS/mFAS DH" evidence="13">
    <location>
        <begin position="2683"/>
        <end position="2963"/>
    </location>
</feature>
<dbReference type="InterPro" id="IPR050091">
    <property type="entry name" value="PKS_NRPS_Biosynth_Enz"/>
</dbReference>
<dbReference type="InterPro" id="IPR016039">
    <property type="entry name" value="Thiolase-like"/>
</dbReference>
<feature type="compositionally biased region" description="Low complexity" evidence="10">
    <location>
        <begin position="472"/>
        <end position="481"/>
    </location>
</feature>
<evidence type="ECO:0000256" key="9">
    <source>
        <dbReference type="PROSITE-ProRule" id="PRU01363"/>
    </source>
</evidence>
<dbReference type="InterPro" id="IPR015083">
    <property type="entry name" value="NorB/c/GfsB-D-like_docking"/>
</dbReference>
<dbReference type="GO" id="GO:0033068">
    <property type="term" value="P:macrolide biosynthetic process"/>
    <property type="evidence" value="ECO:0007669"/>
    <property type="project" value="UniProtKB-ARBA"/>
</dbReference>
<keyword evidence="8" id="KW-0012">Acyltransferase</keyword>
<feature type="domain" description="Carrier" evidence="11">
    <location>
        <begin position="3489"/>
        <end position="3569"/>
    </location>
</feature>
<comment type="cofactor">
    <cofactor evidence="1">
        <name>pantetheine 4'-phosphate</name>
        <dbReference type="ChEBI" id="CHEBI:47942"/>
    </cofactor>
</comment>
<dbReference type="InterPro" id="IPR049552">
    <property type="entry name" value="PKS_DH_N"/>
</dbReference>
<dbReference type="SMART" id="SM01294">
    <property type="entry name" value="PKS_PP_betabranch"/>
    <property type="match status" value="1"/>
</dbReference>
<sequence>MNDEDKLRSYLKRATADLRSTRQLLREVEDRAHEPVAIVGMACRYPGGIDTPEQLWDLLAAGGDAIGPFPTDRGWELDSLYDPDPDSPGTTYARDGGFLADAPGFDAAFFGISPREATAMDPQQRLLLETAWESVERAGIDPASLRGSATGVFAGVISQDYLARMSEPDPDLEGYLVTGNSGSVASGRIAYVLGLEGPAVTVDTACSSSLVAMHLAVQAIRGGECDMALAGGATILALPRPFIEFSRQRGLAPDGRCKPFAAAADGTGWGEGVGLLLLERLSVARERGHRILAVIRGSAVNQDGASNGLTAPNGPSQERVIRQALANARLTPADVDVVEAHGTGTTLGDPIEAQALLATYGQHRRDNQPLWLGSIKSNIGHTQAAAGVAGVIKMVQAMRHDLLPRSLHIDAPSPHVDWDSGNVRLLDQPVDWRQNGHPRRAGVSSFGVSGTNAHLIIEEAPADEPVGGGSEQTGSGTTMTSATPAGGDGAELTDLPGGGWVPWLLSAKTEPALREYARRLHDWTTNTDDLDLVGVAHALANRSAFPHRAVVLGRTANEIREALTALVDGVEHDNLNVGEAHDSGKIAFIYPGQGSQWPTMAHTLYRTSTVFRHSIQATHTALREHVDWSLLDIVLQRPTAASLNRVDVVQPVLYAVTTALTALWRHHGINPHAVIGHSQGEITAAHTTGTLTLDHAVRLITHRAKALTTIEGTGGMLAITGPTPEELPDLLERLAPEHTAGLHLAAHNAPTTCVLSGTTTAIHAAHQALTEQGFTAKIIPVNYASHCPHIDPLQAELTSATVHPQVSDTTFYSSTRQQATPGTELTTDYWWDNLRQPVHFHPTLQQLAADNHHTLIEISPHPLLAPTIDTESTTVCHTLRRDTDPWHTLLTNTAHLHTHTTHPITWTHLLPAARAHATPPTYPFHHQRYWSTVAPAAHPRRLGLQATSHPLLAATITTATSGEHLFTGHISSRAQPWLADHTIAGAGLLPATALVEFALHAGSVAGYPLLEELTLEAPVPLTDAATDLQVTVTGCDQPGRRTLAVHTRPADEPDAAWTTHATGLLTGDDDGESSVPPLAAWPPAGAEPIDLGGAYPRLAEAGYRFGPAFQGLRRAWRAGDDLYAEVALPDQMDVAGYAVHPALLDAALHPAVLAVLDEDADTVRQAFAWEQVRLHATGATALRVRLTRQSPERLALEAHDLAGELVLSAAGVLSRATSAEGIAAGAARPDRLFRMEWVPVPPAPAESTSSWVLVGADTARASGGLPGVPVIAKFGEAARDDATAPAVLVLPLPPGDDGDVPAAVHERTGRLLRTVRDWLGREELSESRLVVLTSGAVSIGAREPVTDLAGAACWGLLRSAQTEHPDRLIVIDTDHSPESARALAAAVGTATLRAEPQLALRAGGLRAPRLTPATVAPVAPVPLGPEGTVLVTGGTGTLGRLTARHLVTRHGVRHLLLVGRRGPEHPDAAAVVRELGDLGAAVTVAAGDLGDAAVVRDLLAGIDPAHPLTAVFHAAGVTDGGPVERLTERQLRDVLAPKVDAAWQLHRLTDAHLVLYSSIAGSLNTSGVANYAAANAFLDALAQHRRAQGLPATALAWGYWDVETGMSGAMSEADRRLLARAGLAALPVEEGMRLLDTALATDRPVLVPAGIDRAAVRARARAGDLPAVLRAFAPAGLRQAATTAPTASPLAGQLAERSVDDQLSVLVDLVRTHVGAVLGHVDPAALDAGQDFKSLGFDSMTAVQLRNRLRTATGLRLPATLVFDHPTMRAVATLLRTLLLDLPTERRAAAPAVTATAEPIAIIGMACRYPGGVTSPEELWQLLASGTDAVGGFPTDRGWDLATLYNPDPDTPGTTYAREGGFVRDAAEFDPAFFGISPREATAMDPQQRLLLEAAWESIERAGIDPTSLRGSATGVFTGLTHQEYVGRPGASADAEGYLLTGSTTSVASGRVAYTLGLEGPAVTVDTACSSSLVAVHLAAQSLRSGECELALAGGVTVMASPTGFIEFARQRGLAADGRCKPFAAAADGFGFSEGVGLLLLERLSTARERGHRVLAVVRGSAVNQDGASNGLTAPNGPSQERVIRQALTNARLTPADVDAVEAHGTGTTLGDPIEAQALLATYGQQRRDDQPLWLGSIKSNIGHAQAAAGAAGIIKMVLALGHDLLPRTLHVDTPTPHVDWTTGNVRLLDEPVEWRQNGHPRRAGVSSFGISGTNAHVILEEAPPAEAAAPSDDPWDGWTSWTLSARTDRALRDQAAHLLDRLRDEDVAPAAVAGVLARRTRFAHRAVVTAASRTDFTAALTALVDNEPHPHLTTTVSTDDGGKVAFCFTGQGSQYPGMGADLYATNPTYRQAFDQTCEALNPHLEHRLQDVVFSEPGSRLAGLLDTTAYTQPALFALHIALHQVATTQLGLKPDHLTGHSLGEITAAHLAGVLTLTDAAHLVTTRARLMNSITTPGAMTALQATRDEADELIAGHDGVTIAAVNTPHTTVISGDRHVCEQLAARWREQGRKTTALQVSHAFHSPHMNAITDEFHTVAAGLTYQAPTLPVISNVTGQLATTEQLTNPDYWVEHILAPVHYANGITTLHNQHGVRTFVELGPDATLTTLHTHTRPEALAVHTLHRDKPNQHTLLTAAATLNARPTGTHPHLDLPTYPFQRTRHWLPTRPDSGPRRAPVEPAGGHPLLGTPLDVAGAAGRWFTRTVVPERLRFVDQHRLLGTAVFPATALVEWALAAARGDSPERRWSLTGITFDEFLRCGNGATLALQSCVEPDGPGHRVRCFSRPADEPSTPWAQHVTVAAVHAGTSSTPHRLHLAGVRAGMADEDLDGFYDRLWRIGVEYGPGYRAMKRLLRSGDEALALIEVDEPERDGDGWLLHPMVLDACLHVGAAFGVSEDDFWLPAGIDRIEVYDRLPGRVWCRARSRGVPEGGERAMDLDLVTALGEPVARMTGVRLRAVPRTLVTGLAGSRLRRYDVTWHPLPGRPARRAEMGPRDTWLVCGRDAGMVADRHAQLLGLGCAAASLVLADGVQVPATASLAGGTVRVDPADDAALARLVDAARAEGVKLRGLLLGPDCGPAADDTATSAYRAARDALSVLRQVLRGYGDDAPDVVLCTTGAEAPAVDDVPTPAQALLGGLARAVVTEHPDLRCVQVDLDPAGPAPALSTVLDRVADADGATHLAVRDGTWYEARLRERELPDPGPGPVLRADAAYLVTGGFGGLGQAVAGWLADQGATNLVLLGRRVPAVEPPLLTALRERGVRLRCLAVDVADGDALAAALAGLAGDLPPLAGVVHAAGVVDDAVLAEQDWDRFRRVLDPKVRGGWHLHRATEGLDLDFFVLFSALGATVGSAGQANYLAANAFLDGLARHRHARGLPAISVGWGPWAQAGMAVDQDVLGRLAALGLDAIPTAEALAALGTFLDPAAGEPVGPVVGAARVDWRRSLTAAARSRPYRLLADVTPADLAGATETSAAPDLAVLAVTDPVAARELLLAGLLERVALLLGLSAADQESIRPTFAGTRLNELGLDSLTTVRLRQRLLVDYAADVPPADLFGGGTAADVAELICQQLTLRSVVAADDDDFDDEDAEVLIL</sequence>
<dbReference type="InterPro" id="IPR013968">
    <property type="entry name" value="PKS_KR"/>
</dbReference>
<dbReference type="InterPro" id="IPR006162">
    <property type="entry name" value="Ppantetheine_attach_site"/>
</dbReference>
<protein>
    <submittedName>
        <fullName evidence="14">Polyketide synthase 12</fullName>
    </submittedName>
</protein>
<dbReference type="InterPro" id="IPR049551">
    <property type="entry name" value="PKS_DH_C"/>
</dbReference>
<evidence type="ECO:0000256" key="2">
    <source>
        <dbReference type="ARBA" id="ARBA00004792"/>
    </source>
</evidence>
<dbReference type="SMART" id="SM00827">
    <property type="entry name" value="PKS_AT"/>
    <property type="match status" value="2"/>
</dbReference>
<dbReference type="SMART" id="SM00826">
    <property type="entry name" value="PKS_DH"/>
    <property type="match status" value="2"/>
</dbReference>
<feature type="region of interest" description="N-terminal hotdog fold" evidence="9">
    <location>
        <begin position="949"/>
        <end position="1072"/>
    </location>
</feature>
<dbReference type="Gene3D" id="1.10.1200.10">
    <property type="entry name" value="ACP-like"/>
    <property type="match status" value="2"/>
</dbReference>
<evidence type="ECO:0000259" key="11">
    <source>
        <dbReference type="PROSITE" id="PS50075"/>
    </source>
</evidence>
<dbReference type="Pfam" id="PF00109">
    <property type="entry name" value="ketoacyl-synt"/>
    <property type="match status" value="2"/>
</dbReference>
<dbReference type="InterPro" id="IPR018201">
    <property type="entry name" value="Ketoacyl_synth_AS"/>
</dbReference>
<comment type="pathway">
    <text evidence="2">Antibiotic biosynthesis.</text>
</comment>
<dbReference type="PROSITE" id="PS52019">
    <property type="entry name" value="PKS_MFAS_DH"/>
    <property type="match status" value="2"/>
</dbReference>
<feature type="active site" description="Proton acceptor; for dehydratase activity" evidence="9">
    <location>
        <position position="981"/>
    </location>
</feature>
<dbReference type="InterPro" id="IPR020806">
    <property type="entry name" value="PKS_PP-bd"/>
</dbReference>
<evidence type="ECO:0000256" key="7">
    <source>
        <dbReference type="ARBA" id="ARBA00023268"/>
    </source>
</evidence>
<dbReference type="InterPro" id="IPR036736">
    <property type="entry name" value="ACP-like_sf"/>
</dbReference>
<dbReference type="Pfam" id="PF02801">
    <property type="entry name" value="Ketoacyl-synt_C"/>
    <property type="match status" value="2"/>
</dbReference>
<name>A0A1A8ZHW3_9ACTN</name>
<organism evidence="14 15">
    <name type="scientific">Micromonospora narathiwatensis</name>
    <dbReference type="NCBI Taxonomy" id="299146"/>
    <lineage>
        <taxon>Bacteria</taxon>
        <taxon>Bacillati</taxon>
        <taxon>Actinomycetota</taxon>
        <taxon>Actinomycetes</taxon>
        <taxon>Micromonosporales</taxon>
        <taxon>Micromonosporaceae</taxon>
        <taxon>Micromonospora</taxon>
    </lineage>
</organism>
<dbReference type="PROSITE" id="PS50075">
    <property type="entry name" value="CARRIER"/>
    <property type="match status" value="2"/>
</dbReference>
<feature type="region of interest" description="C-terminal hotdog fold" evidence="9">
    <location>
        <begin position="1086"/>
        <end position="1223"/>
    </location>
</feature>
<feature type="active site" description="Proton acceptor; for dehydratase activity" evidence="9">
    <location>
        <position position="2715"/>
    </location>
</feature>
<dbReference type="Proteomes" id="UP000198765">
    <property type="component" value="Chromosome I"/>
</dbReference>
<evidence type="ECO:0000313" key="15">
    <source>
        <dbReference type="Proteomes" id="UP000198765"/>
    </source>
</evidence>
<dbReference type="InterPro" id="IPR014031">
    <property type="entry name" value="Ketoacyl_synth_C"/>
</dbReference>
<dbReference type="Gene3D" id="3.40.366.10">
    <property type="entry name" value="Malonyl-Coenzyme A Acyl Carrier Protein, domain 2"/>
    <property type="match status" value="2"/>
</dbReference>
<dbReference type="InterPro" id="IPR036291">
    <property type="entry name" value="NAD(P)-bd_dom_sf"/>
</dbReference>
<proteinExistence type="predicted"/>
<dbReference type="SUPFAM" id="SSF52151">
    <property type="entry name" value="FabD/lysophospholipase-like"/>
    <property type="match status" value="2"/>
</dbReference>
<dbReference type="SUPFAM" id="SSF55048">
    <property type="entry name" value="Probable ACP-binding domain of malonyl-CoA ACP transacylase"/>
    <property type="match status" value="2"/>
</dbReference>
<dbReference type="InterPro" id="IPR014043">
    <property type="entry name" value="Acyl_transferase_dom"/>
</dbReference>
<dbReference type="PROSITE" id="PS00012">
    <property type="entry name" value="PHOSPHOPANTETHEINE"/>
    <property type="match status" value="2"/>
</dbReference>
<evidence type="ECO:0000256" key="5">
    <source>
        <dbReference type="ARBA" id="ARBA00022679"/>
    </source>
</evidence>
<keyword evidence="15" id="KW-1185">Reference proteome</keyword>
<keyword evidence="3" id="KW-0596">Phosphopantetheine</keyword>
<dbReference type="GO" id="GO:0004312">
    <property type="term" value="F:fatty acid synthase activity"/>
    <property type="evidence" value="ECO:0007669"/>
    <property type="project" value="TreeGrafter"/>
</dbReference>
<feature type="region of interest" description="C-terminal hotdog fold" evidence="9">
    <location>
        <begin position="2822"/>
        <end position="2963"/>
    </location>
</feature>
<feature type="active site" description="Proton donor; for dehydratase activity" evidence="9">
    <location>
        <position position="2882"/>
    </location>
</feature>
<dbReference type="PROSITE" id="PS00606">
    <property type="entry name" value="KS3_1"/>
    <property type="match status" value="2"/>
</dbReference>
<dbReference type="PROSITE" id="PS52004">
    <property type="entry name" value="KS3_2"/>
    <property type="match status" value="2"/>
</dbReference>
<feature type="domain" description="Ketosynthase family 3 (KS3)" evidence="12">
    <location>
        <begin position="1797"/>
        <end position="2222"/>
    </location>
</feature>
<dbReference type="Gene3D" id="3.10.129.110">
    <property type="entry name" value="Polyketide synthase dehydratase"/>
    <property type="match status" value="2"/>
</dbReference>
<dbReference type="FunFam" id="3.40.47.10:FF:000019">
    <property type="entry name" value="Polyketide synthase type I"/>
    <property type="match status" value="2"/>
</dbReference>
<dbReference type="SMART" id="SM00822">
    <property type="entry name" value="PKS_KR"/>
    <property type="match status" value="2"/>
</dbReference>
<dbReference type="InterPro" id="IPR036299">
    <property type="entry name" value="Polyketide_synth_docking_sf"/>
</dbReference>
<dbReference type="CDD" id="cd08955">
    <property type="entry name" value="KR_2_FAS_SDR_x"/>
    <property type="match status" value="1"/>
</dbReference>
<dbReference type="Gene3D" id="3.30.70.3290">
    <property type="match status" value="2"/>
</dbReference>
<dbReference type="FunFam" id="1.10.1200.10:FF:000007">
    <property type="entry name" value="Probable polyketide synthase pks17"/>
    <property type="match status" value="1"/>
</dbReference>
<dbReference type="Pfam" id="PF22953">
    <property type="entry name" value="SpnB_Rossmann"/>
    <property type="match status" value="1"/>
</dbReference>
<dbReference type="InterPro" id="IPR020807">
    <property type="entry name" value="PKS_DH"/>
</dbReference>
<dbReference type="PANTHER" id="PTHR43775">
    <property type="entry name" value="FATTY ACID SYNTHASE"/>
    <property type="match status" value="1"/>
</dbReference>
<feature type="active site" description="Proton donor; for dehydratase activity" evidence="9">
    <location>
        <position position="1145"/>
    </location>
</feature>
<feature type="domain" description="PKS/mFAS DH" evidence="13">
    <location>
        <begin position="949"/>
        <end position="1223"/>
    </location>
</feature>
<gene>
    <name evidence="14" type="ORF">GA0070621_1781</name>
</gene>
<dbReference type="CDD" id="cd00833">
    <property type="entry name" value="PKS"/>
    <property type="match status" value="2"/>
</dbReference>
<dbReference type="InterPro" id="IPR032821">
    <property type="entry name" value="PKS_assoc"/>
</dbReference>
<dbReference type="InterPro" id="IPR055123">
    <property type="entry name" value="SpnB-like_Rossmann"/>
</dbReference>
<keyword evidence="6" id="KW-0045">Antibiotic biosynthesis</keyword>
<evidence type="ECO:0000256" key="1">
    <source>
        <dbReference type="ARBA" id="ARBA00001957"/>
    </source>
</evidence>
<dbReference type="SUPFAM" id="SSF101173">
    <property type="entry name" value="Docking domain B of the erythromycin polyketide synthase (DEBS)"/>
    <property type="match status" value="1"/>
</dbReference>
<dbReference type="SUPFAM" id="SSF53901">
    <property type="entry name" value="Thiolase-like"/>
    <property type="match status" value="2"/>
</dbReference>
<reference evidence="14 15" key="1">
    <citation type="submission" date="2016-06" db="EMBL/GenBank/DDBJ databases">
        <authorList>
            <person name="Kjaerup R.B."/>
            <person name="Dalgaard T.S."/>
            <person name="Juul-Madsen H.R."/>
        </authorList>
    </citation>
    <scope>NUCLEOTIDE SEQUENCE [LARGE SCALE GENOMIC DNA]</scope>
    <source>
        <strain evidence="14 15">DSM 45248</strain>
    </source>
</reference>
<evidence type="ECO:0000256" key="8">
    <source>
        <dbReference type="ARBA" id="ARBA00023315"/>
    </source>
</evidence>
<accession>A0A1A8ZHW3</accession>
<dbReference type="InterPro" id="IPR016035">
    <property type="entry name" value="Acyl_Trfase/lysoPLipase"/>
</dbReference>
<feature type="region of interest" description="Disordered" evidence="10">
    <location>
        <begin position="462"/>
        <end position="489"/>
    </location>
</feature>
<dbReference type="Pfam" id="PF16197">
    <property type="entry name" value="KAsynt_C_assoc"/>
    <property type="match status" value="2"/>
</dbReference>
<evidence type="ECO:0000313" key="14">
    <source>
        <dbReference type="EMBL" id="SBT43423.1"/>
    </source>
</evidence>
<evidence type="ECO:0000256" key="6">
    <source>
        <dbReference type="ARBA" id="ARBA00023194"/>
    </source>
</evidence>
<dbReference type="InterPro" id="IPR049900">
    <property type="entry name" value="PKS_mFAS_DH"/>
</dbReference>
<dbReference type="InterPro" id="IPR014030">
    <property type="entry name" value="Ketoacyl_synth_N"/>
</dbReference>
<feature type="region of interest" description="N-terminal hotdog fold" evidence="9">
    <location>
        <begin position="2683"/>
        <end position="2808"/>
    </location>
</feature>